<gene>
    <name evidence="1" type="ORF">O6H91_04G038100</name>
</gene>
<evidence type="ECO:0000313" key="1">
    <source>
        <dbReference type="EMBL" id="KAJ7558414.1"/>
    </source>
</evidence>
<keyword evidence="2" id="KW-1185">Reference proteome</keyword>
<dbReference type="Proteomes" id="UP001162992">
    <property type="component" value="Chromosome 4"/>
</dbReference>
<comment type="caution">
    <text evidence="1">The sequence shown here is derived from an EMBL/GenBank/DDBJ whole genome shotgun (WGS) entry which is preliminary data.</text>
</comment>
<evidence type="ECO:0000313" key="2">
    <source>
        <dbReference type="Proteomes" id="UP001162992"/>
    </source>
</evidence>
<sequence>MTIGRRLLATAFVVAVFHLYLAQGETNPQDDVAIRTLYAALNMPPLTGWLSTGGDPCSEMWQGIECFGRNVVAIRLSGLSLRGSLGDGLFNLTSLLTLDLSNNHIGQVIPIHLPPQIQQMNFGSNVLIGTIPSSLKYFTFLTSLNLSGNLLSGSIPDVFQNFKNLTTLDLSSNNFTGGIPASFSNLSRLTTLHLQDDQLNGTLQAFAKLPLKDLNIEANEFTGLVPGELMTIPNFRYNGNHLNFSPYARSSTPTLPPGATGESLNSSTRRVDPASNSCQKHPGYDAERRCFTGGQLAGIVIAAAVAVFCFLLLVALLSQKTRLGHSLKQNRVATDPPLKASSTEEHEGAFQEEKVQNSAASSSLCPSPSPSPLRQFEKFLENFPGSPSNSKSNKHLPAAAAFAFNELLIATNNFSQENLVGEGMLGCVYKAELANGQALAIKRLNNPSNSVPNDEDFFRLISNISRLRHGNIMELVGYCTNQQQQFLVYNYHKKGTLHDLLHSTPQKEQPLSWVTRMKITLGASRALEYLHEVCIPPVIHRSFKSTNILLDDQLNPHLSDCGLEVLMPLHTESQVSFDVLNSFGYSAPEYVLYGMYMAKSDVFSFGVLMLELITGRKALDSSRPRSEQSLVRWATPQLHDLDALANMVDPSLNGMYPAKALWRCAEIVSSCVQIEPDSRPSMSEIVQSLIRLMQRTGSTKWTISSVDCVPQPQQQQQEEDERAAAIFSEV</sequence>
<organism evidence="1 2">
    <name type="scientific">Diphasiastrum complanatum</name>
    <name type="common">Issler's clubmoss</name>
    <name type="synonym">Lycopodium complanatum</name>
    <dbReference type="NCBI Taxonomy" id="34168"/>
    <lineage>
        <taxon>Eukaryota</taxon>
        <taxon>Viridiplantae</taxon>
        <taxon>Streptophyta</taxon>
        <taxon>Embryophyta</taxon>
        <taxon>Tracheophyta</taxon>
        <taxon>Lycopodiopsida</taxon>
        <taxon>Lycopodiales</taxon>
        <taxon>Lycopodiaceae</taxon>
        <taxon>Lycopodioideae</taxon>
        <taxon>Diphasiastrum</taxon>
    </lineage>
</organism>
<name>A0ACC2DW18_DIPCM</name>
<proteinExistence type="predicted"/>
<reference evidence="2" key="1">
    <citation type="journal article" date="2024" name="Proc. Natl. Acad. Sci. U.S.A.">
        <title>Extraordinary preservation of gene collinearity over three hundred million years revealed in homosporous lycophytes.</title>
        <authorList>
            <person name="Li C."/>
            <person name="Wickell D."/>
            <person name="Kuo L.Y."/>
            <person name="Chen X."/>
            <person name="Nie B."/>
            <person name="Liao X."/>
            <person name="Peng D."/>
            <person name="Ji J."/>
            <person name="Jenkins J."/>
            <person name="Williams M."/>
            <person name="Shu S."/>
            <person name="Plott C."/>
            <person name="Barry K."/>
            <person name="Rajasekar S."/>
            <person name="Grimwood J."/>
            <person name="Han X."/>
            <person name="Sun S."/>
            <person name="Hou Z."/>
            <person name="He W."/>
            <person name="Dai G."/>
            <person name="Sun C."/>
            <person name="Schmutz J."/>
            <person name="Leebens-Mack J.H."/>
            <person name="Li F.W."/>
            <person name="Wang L."/>
        </authorList>
    </citation>
    <scope>NUCLEOTIDE SEQUENCE [LARGE SCALE GENOMIC DNA]</scope>
    <source>
        <strain evidence="2">cv. PW_Plant_1</strain>
    </source>
</reference>
<accession>A0ACC2DW18</accession>
<dbReference type="EMBL" id="CM055095">
    <property type="protein sequence ID" value="KAJ7558414.1"/>
    <property type="molecule type" value="Genomic_DNA"/>
</dbReference>
<protein>
    <submittedName>
        <fullName evidence="1">Uncharacterized protein</fullName>
    </submittedName>
</protein>